<dbReference type="Proteomes" id="UP001605989">
    <property type="component" value="Unassembled WGS sequence"/>
</dbReference>
<comment type="caution">
    <text evidence="1">The sequence shown here is derived from an EMBL/GenBank/DDBJ whole genome shotgun (WGS) entry which is preliminary data.</text>
</comment>
<evidence type="ECO:0000313" key="1">
    <source>
        <dbReference type="EMBL" id="MFG6273271.1"/>
    </source>
</evidence>
<reference evidence="1 2" key="1">
    <citation type="submission" date="2024-10" db="EMBL/GenBank/DDBJ databases">
        <authorList>
            <person name="Sang B.-I."/>
            <person name="Prabhaharan D."/>
        </authorList>
    </citation>
    <scope>NUCLEOTIDE SEQUENCE [LARGE SCALE GENOMIC DNA]</scope>
    <source>
        <strain evidence="1 2">MH</strain>
    </source>
</reference>
<dbReference type="RefSeq" id="WP_059076847.1">
    <property type="nucleotide sequence ID" value="NZ_CP011940.1"/>
</dbReference>
<dbReference type="Pfam" id="PF04985">
    <property type="entry name" value="Phage_tube"/>
    <property type="match status" value="1"/>
</dbReference>
<evidence type="ECO:0000313" key="2">
    <source>
        <dbReference type="Proteomes" id="UP001605989"/>
    </source>
</evidence>
<sequence>MEINKMPEVLNDFRIYDENSDTLYGVAKLELPDFKSITATIKGVGVGGEIEAPVLGQFESMETKLTHNINDKWNLTMVGGKAVALEARAANQYWDSANNNYVMEKVRVVIRGRTKQMSGGSWEPASTTDAENTIETTYIKYEVNGKTLLEVDKYAYKFVVGGTDIMQPIRDALGI</sequence>
<protein>
    <submittedName>
        <fullName evidence="1">Phage major tail tube protein</fullName>
    </submittedName>
</protein>
<organism evidence="1 2">
    <name type="scientific">Megasphaera hexanoica</name>
    <dbReference type="NCBI Taxonomy" id="1675036"/>
    <lineage>
        <taxon>Bacteria</taxon>
        <taxon>Bacillati</taxon>
        <taxon>Bacillota</taxon>
        <taxon>Negativicutes</taxon>
        <taxon>Veillonellales</taxon>
        <taxon>Veillonellaceae</taxon>
        <taxon>Megasphaera</taxon>
    </lineage>
</organism>
<dbReference type="InterPro" id="IPR006498">
    <property type="entry name" value="Tail_tube"/>
</dbReference>
<dbReference type="EMBL" id="JBIEKR010000006">
    <property type="protein sequence ID" value="MFG6273271.1"/>
    <property type="molecule type" value="Genomic_DNA"/>
</dbReference>
<keyword evidence="2" id="KW-1185">Reference proteome</keyword>
<name>A0ABW7DPH5_9FIRM</name>
<gene>
    <name evidence="1" type="ORF">ACGTZG_08730</name>
</gene>
<accession>A0ABW7DPH5</accession>
<proteinExistence type="predicted"/>